<organism evidence="6 7">
    <name type="scientific">Chelatococcus composti</name>
    <dbReference type="NCBI Taxonomy" id="1743235"/>
    <lineage>
        <taxon>Bacteria</taxon>
        <taxon>Pseudomonadati</taxon>
        <taxon>Pseudomonadota</taxon>
        <taxon>Alphaproteobacteria</taxon>
        <taxon>Hyphomicrobiales</taxon>
        <taxon>Chelatococcaceae</taxon>
        <taxon>Chelatococcus</taxon>
    </lineage>
</organism>
<sequence length="281" mass="31995">MSDPAKLLDERMVSWPGGARCAVMLTFDFDAETLWLARDPENARRPGVLSLGTYGALRGVPAILRLLAEYGVPATFFTPGWTIEKYPDRIHAILEGGHEIAHHGYLHERVDPDKPDAERESILRGLESFDKVIGQRPVGYRSPAGETTPTLIGLLHEHGILYDSSLMADVVPYRHRLDDGTPGPVELPWHWGCDDAPYMMFALQAWRPQFTNQQVFENWRDEFDTIYEWGGLFNLVMHPQFIGRPMRLPLLRRIIEHIRSKPGVWFATGRTVAAEWAARNE</sequence>
<feature type="domain" description="NodB homology" evidence="5">
    <location>
        <begin position="46"/>
        <end position="267"/>
    </location>
</feature>
<dbReference type="Pfam" id="PF01522">
    <property type="entry name" value="Polysacc_deac_1"/>
    <property type="match status" value="1"/>
</dbReference>
<gene>
    <name evidence="6" type="ORF">HNQ73_002555</name>
</gene>
<comment type="function">
    <text evidence="1">Is involved in generating a small heat-stable compound (Nod), an acylated oligomer of N-acetylglucosamine, that stimulates mitosis in various plant protoplasts.</text>
</comment>
<dbReference type="Gene3D" id="3.20.20.370">
    <property type="entry name" value="Glycoside hydrolase/deacetylase"/>
    <property type="match status" value="1"/>
</dbReference>
<dbReference type="Proteomes" id="UP000588017">
    <property type="component" value="Unassembled WGS sequence"/>
</dbReference>
<accession>A0A841K7V6</accession>
<reference evidence="6 7" key="1">
    <citation type="submission" date="2020-08" db="EMBL/GenBank/DDBJ databases">
        <title>Genomic Encyclopedia of Type Strains, Phase IV (KMG-IV): sequencing the most valuable type-strain genomes for metagenomic binning, comparative biology and taxonomic classification.</title>
        <authorList>
            <person name="Goeker M."/>
        </authorList>
    </citation>
    <scope>NUCLEOTIDE SEQUENCE [LARGE SCALE GENOMIC DNA]</scope>
    <source>
        <strain evidence="6 7">DSM 101465</strain>
    </source>
</reference>
<evidence type="ECO:0000313" key="6">
    <source>
        <dbReference type="EMBL" id="MBB6168918.1"/>
    </source>
</evidence>
<dbReference type="GO" id="GO:0005975">
    <property type="term" value="P:carbohydrate metabolic process"/>
    <property type="evidence" value="ECO:0007669"/>
    <property type="project" value="InterPro"/>
</dbReference>
<dbReference type="PANTHER" id="PTHR47561:SF1">
    <property type="entry name" value="POLYSACCHARIDE DEACETYLASE FAMILY PROTEIN (AFU_ORTHOLOGUE AFUA_6G05030)"/>
    <property type="match status" value="1"/>
</dbReference>
<evidence type="ECO:0000256" key="2">
    <source>
        <dbReference type="ARBA" id="ARBA00010973"/>
    </source>
</evidence>
<dbReference type="RefSeq" id="WP_244650168.1">
    <property type="nucleotide sequence ID" value="NZ_BMHX01000005.1"/>
</dbReference>
<dbReference type="InterPro" id="IPR002509">
    <property type="entry name" value="NODB_dom"/>
</dbReference>
<dbReference type="InterPro" id="IPR011330">
    <property type="entry name" value="Glyco_hydro/deAcase_b/a-brl"/>
</dbReference>
<dbReference type="CDD" id="cd10938">
    <property type="entry name" value="CE4_HpPgdA_like"/>
    <property type="match status" value="1"/>
</dbReference>
<dbReference type="AlphaFoldDB" id="A0A841K7V6"/>
<dbReference type="PROSITE" id="PS51677">
    <property type="entry name" value="NODB"/>
    <property type="match status" value="1"/>
</dbReference>
<dbReference type="EMBL" id="JACHEH010000005">
    <property type="protein sequence ID" value="MBB6168918.1"/>
    <property type="molecule type" value="Genomic_DNA"/>
</dbReference>
<evidence type="ECO:0000313" key="7">
    <source>
        <dbReference type="Proteomes" id="UP000588017"/>
    </source>
</evidence>
<evidence type="ECO:0000256" key="3">
    <source>
        <dbReference type="ARBA" id="ARBA00020071"/>
    </source>
</evidence>
<evidence type="ECO:0000256" key="4">
    <source>
        <dbReference type="ARBA" id="ARBA00032976"/>
    </source>
</evidence>
<dbReference type="InterPro" id="IPR037950">
    <property type="entry name" value="PgdA-like"/>
</dbReference>
<dbReference type="GO" id="GO:0016810">
    <property type="term" value="F:hydrolase activity, acting on carbon-nitrogen (but not peptide) bonds"/>
    <property type="evidence" value="ECO:0007669"/>
    <property type="project" value="InterPro"/>
</dbReference>
<protein>
    <recommendedName>
        <fullName evidence="3">Chitooligosaccharide deacetylase</fullName>
    </recommendedName>
    <alternativeName>
        <fullName evidence="4">Nodulation protein B</fullName>
    </alternativeName>
</protein>
<evidence type="ECO:0000256" key="1">
    <source>
        <dbReference type="ARBA" id="ARBA00003236"/>
    </source>
</evidence>
<name>A0A841K7V6_9HYPH</name>
<comment type="similarity">
    <text evidence="2">Belongs to the polysaccharide deacetylase family.</text>
</comment>
<keyword evidence="7" id="KW-1185">Reference proteome</keyword>
<evidence type="ECO:0000259" key="5">
    <source>
        <dbReference type="PROSITE" id="PS51677"/>
    </source>
</evidence>
<proteinExistence type="inferred from homology"/>
<comment type="caution">
    <text evidence="6">The sequence shown here is derived from an EMBL/GenBank/DDBJ whole genome shotgun (WGS) entry which is preliminary data.</text>
</comment>
<dbReference type="PANTHER" id="PTHR47561">
    <property type="entry name" value="POLYSACCHARIDE DEACETYLASE FAMILY PROTEIN (AFU_ORTHOLOGUE AFUA_6G05030)"/>
    <property type="match status" value="1"/>
</dbReference>
<dbReference type="SUPFAM" id="SSF88713">
    <property type="entry name" value="Glycoside hydrolase/deacetylase"/>
    <property type="match status" value="1"/>
</dbReference>